<dbReference type="PANTHER" id="PTHR34796">
    <property type="entry name" value="EXPRESSED PROTEIN"/>
    <property type="match status" value="1"/>
</dbReference>
<dbReference type="Gene3D" id="1.10.3450.10">
    <property type="entry name" value="TTHA0068-like"/>
    <property type="match status" value="1"/>
</dbReference>
<dbReference type="PANTHER" id="PTHR34796:SF1">
    <property type="entry name" value="EXPRESSED PROTEIN"/>
    <property type="match status" value="1"/>
</dbReference>
<accession>A0A846TLJ7</accession>
<evidence type="ECO:0000313" key="1">
    <source>
        <dbReference type="EMBL" id="NKE04945.1"/>
    </source>
</evidence>
<comment type="caution">
    <text evidence="1">The sequence shown here is derived from an EMBL/GenBank/DDBJ whole genome shotgun (WGS) entry which is preliminary data.</text>
</comment>
<dbReference type="Pfam" id="PF03745">
    <property type="entry name" value="DUF309"/>
    <property type="match status" value="1"/>
</dbReference>
<organism evidence="1 2">
    <name type="scientific">Mesobacillus selenatarsenatis</name>
    <dbReference type="NCBI Taxonomy" id="388741"/>
    <lineage>
        <taxon>Bacteria</taxon>
        <taxon>Bacillati</taxon>
        <taxon>Bacillota</taxon>
        <taxon>Bacilli</taxon>
        <taxon>Bacillales</taxon>
        <taxon>Bacillaceae</taxon>
        <taxon>Mesobacillus</taxon>
    </lineage>
</organism>
<protein>
    <submittedName>
        <fullName evidence="1">DUF309 domain-containing protein</fullName>
    </submittedName>
</protein>
<reference evidence="1 2" key="1">
    <citation type="submission" date="2020-03" db="EMBL/GenBank/DDBJ databases">
        <authorList>
            <person name="Sun Q."/>
        </authorList>
    </citation>
    <scope>NUCLEOTIDE SEQUENCE [LARGE SCALE GENOMIC DNA]</scope>
    <source>
        <strain evidence="1 2">KACC 21451</strain>
    </source>
</reference>
<dbReference type="InterPro" id="IPR005500">
    <property type="entry name" value="DUF309"/>
</dbReference>
<dbReference type="RefSeq" id="WP_167831423.1">
    <property type="nucleotide sequence ID" value="NZ_JAAVUM010000003.1"/>
</dbReference>
<dbReference type="AlphaFoldDB" id="A0A846TLJ7"/>
<dbReference type="SUPFAM" id="SSF140663">
    <property type="entry name" value="TTHA0068-like"/>
    <property type="match status" value="1"/>
</dbReference>
<sequence>MIKYPISYIQYLAHFHGDRDYFECHEILEEYWKATDAGNKKSIWVALILLAVSNYHHRRKNFSGALRTLDKSLEIFSNDKDAVNQLGIDPDLLSGTLRKRKENLLNKIPYTSFNLPLVDKELERLCLEECRQNGFTWGTGSNLENFDLIHRHSQRDRSDVITDRQMALEDRKKRDKK</sequence>
<dbReference type="EMBL" id="JAAVUM010000003">
    <property type="protein sequence ID" value="NKE04945.1"/>
    <property type="molecule type" value="Genomic_DNA"/>
</dbReference>
<proteinExistence type="predicted"/>
<dbReference type="Proteomes" id="UP000587942">
    <property type="component" value="Unassembled WGS sequence"/>
</dbReference>
<name>A0A846TLJ7_9BACI</name>
<gene>
    <name evidence="1" type="ORF">GWK17_05580</name>
</gene>
<dbReference type="InterPro" id="IPR023203">
    <property type="entry name" value="TTHA0068_sf"/>
</dbReference>
<evidence type="ECO:0000313" key="2">
    <source>
        <dbReference type="Proteomes" id="UP000587942"/>
    </source>
</evidence>